<evidence type="ECO:0000313" key="14">
    <source>
        <dbReference type="Proteomes" id="UP000472274"/>
    </source>
</evidence>
<dbReference type="PROSITE" id="PS50893">
    <property type="entry name" value="ABC_TRANSPORTER_2"/>
    <property type="match status" value="2"/>
</dbReference>
<feature type="transmembrane region" description="Helical" evidence="11">
    <location>
        <begin position="73"/>
        <end position="96"/>
    </location>
</feature>
<dbReference type="GeneTree" id="ENSGT00940000162673"/>
<evidence type="ECO:0000256" key="10">
    <source>
        <dbReference type="SAM" id="MobiDB-lite"/>
    </source>
</evidence>
<keyword evidence="14" id="KW-1185">Reference proteome</keyword>
<feature type="transmembrane region" description="Helical" evidence="11">
    <location>
        <begin position="102"/>
        <end position="121"/>
    </location>
</feature>
<dbReference type="InterPro" id="IPR026082">
    <property type="entry name" value="ABCA"/>
</dbReference>
<keyword evidence="4 11" id="KW-0812">Transmembrane</keyword>
<dbReference type="GO" id="GO:0005524">
    <property type="term" value="F:ATP binding"/>
    <property type="evidence" value="ECO:0007669"/>
    <property type="project" value="UniProtKB-KW"/>
</dbReference>
<feature type="transmembrane region" description="Helical" evidence="11">
    <location>
        <begin position="762"/>
        <end position="783"/>
    </location>
</feature>
<keyword evidence="3" id="KW-0813">Transport</keyword>
<dbReference type="GO" id="GO:0140359">
    <property type="term" value="F:ABC-type transporter activity"/>
    <property type="evidence" value="ECO:0007669"/>
    <property type="project" value="InterPro"/>
</dbReference>
<dbReference type="Pfam" id="PF00005">
    <property type="entry name" value="ABC_tran"/>
    <property type="match status" value="2"/>
</dbReference>
<dbReference type="PROSITE" id="PS00211">
    <property type="entry name" value="ABC_TRANSPORTER_1"/>
    <property type="match status" value="1"/>
</dbReference>
<evidence type="ECO:0000259" key="12">
    <source>
        <dbReference type="PROSITE" id="PS50893"/>
    </source>
</evidence>
<feature type="domain" description="ABC transporter" evidence="12">
    <location>
        <begin position="262"/>
        <end position="497"/>
    </location>
</feature>
<dbReference type="InterPro" id="IPR003439">
    <property type="entry name" value="ABC_transporter-like_ATP-bd"/>
</dbReference>
<organism evidence="13 14">
    <name type="scientific">Terrapene triunguis</name>
    <name type="common">Three-toed box turtle</name>
    <dbReference type="NCBI Taxonomy" id="2587831"/>
    <lineage>
        <taxon>Eukaryota</taxon>
        <taxon>Metazoa</taxon>
        <taxon>Chordata</taxon>
        <taxon>Craniata</taxon>
        <taxon>Vertebrata</taxon>
        <taxon>Euteleostomi</taxon>
        <taxon>Archelosauria</taxon>
        <taxon>Testudinata</taxon>
        <taxon>Testudines</taxon>
        <taxon>Cryptodira</taxon>
        <taxon>Durocryptodira</taxon>
        <taxon>Testudinoidea</taxon>
        <taxon>Emydidae</taxon>
        <taxon>Terrapene</taxon>
    </lineage>
</organism>
<dbReference type="GO" id="GO:0016887">
    <property type="term" value="F:ATP hydrolysis activity"/>
    <property type="evidence" value="ECO:0007669"/>
    <property type="project" value="InterPro"/>
</dbReference>
<reference evidence="13" key="2">
    <citation type="submission" date="2025-09" db="UniProtKB">
        <authorList>
            <consortium name="Ensembl"/>
        </authorList>
    </citation>
    <scope>IDENTIFICATION</scope>
</reference>
<keyword evidence="9 11" id="KW-0472">Membrane</keyword>
<evidence type="ECO:0000256" key="3">
    <source>
        <dbReference type="ARBA" id="ARBA00022448"/>
    </source>
</evidence>
<comment type="subcellular location">
    <subcellularLocation>
        <location evidence="1">Membrane</location>
        <topology evidence="1">Multi-pass membrane protein</topology>
    </subcellularLocation>
</comment>
<evidence type="ECO:0000256" key="8">
    <source>
        <dbReference type="ARBA" id="ARBA00022989"/>
    </source>
</evidence>
<evidence type="ECO:0000256" key="2">
    <source>
        <dbReference type="ARBA" id="ARBA00008869"/>
    </source>
</evidence>
<name>A0A674K9R0_9SAUR</name>
<dbReference type="InterPro" id="IPR017871">
    <property type="entry name" value="ABC_transporter-like_CS"/>
</dbReference>
<evidence type="ECO:0000256" key="6">
    <source>
        <dbReference type="ARBA" id="ARBA00022741"/>
    </source>
</evidence>
<evidence type="ECO:0000256" key="4">
    <source>
        <dbReference type="ARBA" id="ARBA00022692"/>
    </source>
</evidence>
<accession>A0A674K9R0</accession>
<dbReference type="FunFam" id="3.40.50.300:FF:000335">
    <property type="entry name" value="ATP binding cassette subfamily A member 5"/>
    <property type="match status" value="1"/>
</dbReference>
<dbReference type="InterPro" id="IPR013525">
    <property type="entry name" value="ABC2_TM"/>
</dbReference>
<evidence type="ECO:0000256" key="5">
    <source>
        <dbReference type="ARBA" id="ARBA00022737"/>
    </source>
</evidence>
<dbReference type="GO" id="GO:0005886">
    <property type="term" value="C:plasma membrane"/>
    <property type="evidence" value="ECO:0007669"/>
    <property type="project" value="UniProtKB-ARBA"/>
</dbReference>
<feature type="transmembrane region" description="Helical" evidence="11">
    <location>
        <begin position="862"/>
        <end position="894"/>
    </location>
</feature>
<dbReference type="GO" id="GO:0005319">
    <property type="term" value="F:lipid transporter activity"/>
    <property type="evidence" value="ECO:0007669"/>
    <property type="project" value="TreeGrafter"/>
</dbReference>
<sequence>MTTNHSVWEEMKSISGVRMGSSSIIPSVTLEHGFIFFTVAMSFSPFMHFLSISLTREKRKLKALMKTMGLQDAAFWLSWSLLYTVCVLIMASLLTAVTVNEYFYTSSFFAVLLLFFFYGILPYLQIHFCFMLSSLLKKPKVTSSVGFILTFFSTCLSFITLVKKLPAPLEWALGLLCPFAFITGISKVCLLCLDKLKIHRLCSQLDKYGMKYPPLFCLKPSYWCKSRRGYAGKRPETEQNHERIFNDSMEPVPSEFDGKEAIRLNNIKKTYKTKNKKIEALRGLFLNIYEGQITALLGHSGAGKTTLLNILSGLSQPSDGSATIYKYKLSEIEDLEEIRALFGVCPQFNVQFEVLTVKENLRVFAEIKGIRSVEVEYEVQKVLKRMDIIKIQDTQANKLSGGQKRKLSLGIAMLGDPQVLLLDEPTAGLDPRSRHYVWTLLKERRAGRVTLFSTQFMDEADILADRKAFISHGRIKCVGSSLFLKKKWGIGYHLRMHVSEVCDSENMISLVRQYIPDATFTGQSENELSYTLPLENVDKFPDLFCGLDSHSDQGIINYGVSMTTLEDVFLKLEGEAATDQEGKILEQAEEERDTFSADEMEQGLLSLSDTGKATVTGTALWRQQVCAMARIRFLKLKHEDKTLRSILLLCGLFMLPLAIHLIILVLWKRLNSWELSSGLYFFPPGKQSHKEVTSLLVLNKTGEGQNRRARLVFFYATAFSFARKFDRGGGNIGRADVVEGNTGPHKESNPRSREGQGDLESYRFTVMCSIETINCFPVLVNIISNALLRTLNSTAQIRIWKTWDYFISSYLIFLLLLLPGFPPHFAMNSIQDYKIKARSQLRVSGLFPSAYWCGQALVDIPLYLILLFSMFGIIFFTCMIGYGASMILFMYVIAFTFRKRCNSCDFWSFILIAVSKWLDYVQHPYLHCVVFIFLLRWLEVKYGRAVMREDPIFRIPPRKEINHQNPEEPEEEDEDVQAERAKVREAIASENQEEKPIIIVNDLRKEYKDKKASSVFKKRKKAATKNISFCVKKGEVFGLLGPNGAGKSTTINMITGETTLTAGQVAGWGGSPTGFLGHCPQENPLWPNLTVQQHLEVYAAVKGLRKEDAVVTIKRIAKALELQDHVKKVTRKLSAGVTRKVCFALSMLGNPTVLLLDEPSTGMDPKGQTIRAALKNKEQGAILTTHYMEEAEAVCDRVAIMVCGKLRCIGAVQYLKSKFGKGYLLEIKVKDPAQVDCLHMEILRIFPHADRQERVSSLLVYKIPMQEALPLSQTFSKLEAGKRETISKRLGSLEKDL</sequence>
<feature type="transmembrane region" description="Helical" evidence="11">
    <location>
        <begin position="803"/>
        <end position="821"/>
    </location>
</feature>
<evidence type="ECO:0000256" key="7">
    <source>
        <dbReference type="ARBA" id="ARBA00022840"/>
    </source>
</evidence>
<evidence type="ECO:0000313" key="13">
    <source>
        <dbReference type="Ensembl" id="ENSTMTP00000029708.1"/>
    </source>
</evidence>
<dbReference type="Gene3D" id="3.40.50.300">
    <property type="entry name" value="P-loop containing nucleotide triphosphate hydrolases"/>
    <property type="match status" value="2"/>
</dbReference>
<dbReference type="PANTHER" id="PTHR19229:SF274">
    <property type="entry name" value="ABC-TYPE ORGANIC ANION TRANSPORTER ABCA8"/>
    <property type="match status" value="1"/>
</dbReference>
<feature type="domain" description="ABC transporter" evidence="12">
    <location>
        <begin position="998"/>
        <end position="1228"/>
    </location>
</feature>
<dbReference type="InterPro" id="IPR003593">
    <property type="entry name" value="AAA+_ATPase"/>
</dbReference>
<dbReference type="Pfam" id="PF12698">
    <property type="entry name" value="ABC2_membrane_3"/>
    <property type="match status" value="1"/>
</dbReference>
<evidence type="ECO:0000256" key="9">
    <source>
        <dbReference type="ARBA" id="ARBA00023136"/>
    </source>
</evidence>
<feature type="region of interest" description="Disordered" evidence="10">
    <location>
        <begin position="735"/>
        <end position="756"/>
    </location>
</feature>
<proteinExistence type="inferred from homology"/>
<keyword evidence="7" id="KW-0067">ATP-binding</keyword>
<feature type="transmembrane region" description="Helical" evidence="11">
    <location>
        <begin position="141"/>
        <end position="159"/>
    </location>
</feature>
<protein>
    <recommendedName>
        <fullName evidence="12">ABC transporter domain-containing protein</fullName>
    </recommendedName>
</protein>
<feature type="transmembrane region" description="Helical" evidence="11">
    <location>
        <begin position="646"/>
        <end position="667"/>
    </location>
</feature>
<dbReference type="CDD" id="cd03263">
    <property type="entry name" value="ABC_subfamily_A"/>
    <property type="match status" value="2"/>
</dbReference>
<comment type="similarity">
    <text evidence="2">Belongs to the ABC transporter superfamily. ABCA family.</text>
</comment>
<keyword evidence="6" id="KW-0547">Nucleotide-binding</keyword>
<keyword evidence="8 11" id="KW-1133">Transmembrane helix</keyword>
<dbReference type="InterPro" id="IPR027417">
    <property type="entry name" value="P-loop_NTPase"/>
</dbReference>
<reference evidence="13" key="1">
    <citation type="submission" date="2025-08" db="UniProtKB">
        <authorList>
            <consortium name="Ensembl"/>
        </authorList>
    </citation>
    <scope>IDENTIFICATION</scope>
</reference>
<evidence type="ECO:0000256" key="11">
    <source>
        <dbReference type="SAM" id="Phobius"/>
    </source>
</evidence>
<dbReference type="FunFam" id="3.40.50.300:FF:000436">
    <property type="entry name" value="ATP binding cassette subfamily A member 9"/>
    <property type="match status" value="1"/>
</dbReference>
<feature type="transmembrane region" description="Helical" evidence="11">
    <location>
        <begin position="33"/>
        <end position="52"/>
    </location>
</feature>
<dbReference type="PANTHER" id="PTHR19229">
    <property type="entry name" value="ATP-BINDING CASSETTE TRANSPORTER SUBFAMILY A ABCA"/>
    <property type="match status" value="1"/>
</dbReference>
<dbReference type="SMART" id="SM00382">
    <property type="entry name" value="AAA"/>
    <property type="match status" value="2"/>
</dbReference>
<evidence type="ECO:0000256" key="1">
    <source>
        <dbReference type="ARBA" id="ARBA00004141"/>
    </source>
</evidence>
<dbReference type="Ensembl" id="ENSTMTT00000030794.1">
    <property type="protein sequence ID" value="ENSTMTP00000029708.1"/>
    <property type="gene ID" value="ENSTMTG00000019664.1"/>
</dbReference>
<keyword evidence="5" id="KW-0677">Repeat</keyword>
<dbReference type="SUPFAM" id="SSF52540">
    <property type="entry name" value="P-loop containing nucleoside triphosphate hydrolases"/>
    <property type="match status" value="3"/>
</dbReference>
<dbReference type="Proteomes" id="UP000472274">
    <property type="component" value="Unplaced"/>
</dbReference>
<feature type="transmembrane region" description="Helical" evidence="11">
    <location>
        <begin position="171"/>
        <end position="193"/>
    </location>
</feature>
<feature type="compositionally biased region" description="Basic and acidic residues" evidence="10">
    <location>
        <begin position="744"/>
        <end position="756"/>
    </location>
</feature>